<dbReference type="SUPFAM" id="SSF103506">
    <property type="entry name" value="Mitochondrial carrier"/>
    <property type="match status" value="1"/>
</dbReference>
<dbReference type="PANTHER" id="PTHR45758:SF4">
    <property type="entry name" value="MITOFERRIN-1"/>
    <property type="match status" value="1"/>
</dbReference>
<comment type="function">
    <text evidence="9">Mitochondrial iron transporter that specifically mediates iron uptake in developing erythroid cells, thereby playing an essential role in heme biosynthesis.</text>
</comment>
<dbReference type="OrthoDB" id="43906at2759"/>
<comment type="similarity">
    <text evidence="2 14">Belongs to the mitochondrial carrier (TC 2.A.29) family.</text>
</comment>
<protein>
    <recommendedName>
        <fullName evidence="10">Mitoferrin-1</fullName>
    </recommendedName>
    <alternativeName>
        <fullName evidence="11">Mitochondrial iron transporter 1</fullName>
    </alternativeName>
    <alternativeName>
        <fullName evidence="12">Solute carrier family 25 member 37</fullName>
    </alternativeName>
</protein>
<evidence type="ECO:0000313" key="15">
    <source>
        <dbReference type="EMBL" id="GFU17640.1"/>
    </source>
</evidence>
<evidence type="ECO:0000256" key="9">
    <source>
        <dbReference type="ARBA" id="ARBA00037061"/>
    </source>
</evidence>
<evidence type="ECO:0000256" key="4">
    <source>
        <dbReference type="ARBA" id="ARBA00022496"/>
    </source>
</evidence>
<evidence type="ECO:0000256" key="14">
    <source>
        <dbReference type="RuleBase" id="RU000488"/>
    </source>
</evidence>
<dbReference type="EMBL" id="BMAW01030690">
    <property type="protein sequence ID" value="GFU17640.1"/>
    <property type="molecule type" value="Genomic_DNA"/>
</dbReference>
<feature type="repeat" description="Solcar" evidence="13">
    <location>
        <begin position="10"/>
        <end position="98"/>
    </location>
</feature>
<comment type="subcellular location">
    <subcellularLocation>
        <location evidence="1">Mitochondrion membrane</location>
        <topology evidence="1">Multi-pass membrane protein</topology>
    </subcellularLocation>
</comment>
<dbReference type="Proteomes" id="UP000887013">
    <property type="component" value="Unassembled WGS sequence"/>
</dbReference>
<dbReference type="Gene3D" id="1.50.40.10">
    <property type="entry name" value="Mitochondrial carrier domain"/>
    <property type="match status" value="2"/>
</dbReference>
<dbReference type="GO" id="GO:0031966">
    <property type="term" value="C:mitochondrial membrane"/>
    <property type="evidence" value="ECO:0007669"/>
    <property type="project" value="UniProtKB-SubCell"/>
</dbReference>
<feature type="repeat" description="Solcar" evidence="13">
    <location>
        <begin position="107"/>
        <end position="191"/>
    </location>
</feature>
<dbReference type="InterPro" id="IPR023395">
    <property type="entry name" value="MCP_dom_sf"/>
</dbReference>
<keyword evidence="4" id="KW-0410">Iron transport</keyword>
<evidence type="ECO:0000256" key="10">
    <source>
        <dbReference type="ARBA" id="ARBA00040418"/>
    </source>
</evidence>
<evidence type="ECO:0000256" key="1">
    <source>
        <dbReference type="ARBA" id="ARBA00004225"/>
    </source>
</evidence>
<dbReference type="Pfam" id="PF00153">
    <property type="entry name" value="Mito_carr"/>
    <property type="match status" value="3"/>
</dbReference>
<keyword evidence="4" id="KW-0408">Iron</keyword>
<organism evidence="15 16">
    <name type="scientific">Nephila pilipes</name>
    <name type="common">Giant wood spider</name>
    <name type="synonym">Nephila maculata</name>
    <dbReference type="NCBI Taxonomy" id="299642"/>
    <lineage>
        <taxon>Eukaryota</taxon>
        <taxon>Metazoa</taxon>
        <taxon>Ecdysozoa</taxon>
        <taxon>Arthropoda</taxon>
        <taxon>Chelicerata</taxon>
        <taxon>Arachnida</taxon>
        <taxon>Araneae</taxon>
        <taxon>Araneomorphae</taxon>
        <taxon>Entelegynae</taxon>
        <taxon>Araneoidea</taxon>
        <taxon>Nephilidae</taxon>
        <taxon>Nephila</taxon>
    </lineage>
</organism>
<feature type="repeat" description="Solcar" evidence="13">
    <location>
        <begin position="198"/>
        <end position="291"/>
    </location>
</feature>
<dbReference type="InterPro" id="IPR018108">
    <property type="entry name" value="MCP_transmembrane"/>
</dbReference>
<keyword evidence="8 13" id="KW-0472">Membrane</keyword>
<keyword evidence="3 14" id="KW-0813">Transport</keyword>
<dbReference type="AlphaFoldDB" id="A0A8X6UCN9"/>
<keyword evidence="4" id="KW-0406">Ion transport</keyword>
<reference evidence="15" key="1">
    <citation type="submission" date="2020-08" db="EMBL/GenBank/DDBJ databases">
        <title>Multicomponent nature underlies the extraordinary mechanical properties of spider dragline silk.</title>
        <authorList>
            <person name="Kono N."/>
            <person name="Nakamura H."/>
            <person name="Mori M."/>
            <person name="Yoshida Y."/>
            <person name="Ohtoshi R."/>
            <person name="Malay A.D."/>
            <person name="Moran D.A.P."/>
            <person name="Tomita M."/>
            <person name="Numata K."/>
            <person name="Arakawa K."/>
        </authorList>
    </citation>
    <scope>NUCLEOTIDE SEQUENCE</scope>
</reference>
<dbReference type="GO" id="GO:0015093">
    <property type="term" value="F:ferrous iron transmembrane transporter activity"/>
    <property type="evidence" value="ECO:0007669"/>
    <property type="project" value="TreeGrafter"/>
</dbReference>
<gene>
    <name evidence="15" type="primary">SLC25A37</name>
    <name evidence="15" type="ORF">NPIL_382781</name>
</gene>
<keyword evidence="5 13" id="KW-0812">Transmembrane</keyword>
<dbReference type="PROSITE" id="PS50920">
    <property type="entry name" value="SOLCAR"/>
    <property type="match status" value="3"/>
</dbReference>
<evidence type="ECO:0000256" key="7">
    <source>
        <dbReference type="ARBA" id="ARBA00023128"/>
    </source>
</evidence>
<keyword evidence="7" id="KW-0496">Mitochondrion</keyword>
<keyword evidence="16" id="KW-1185">Reference proteome</keyword>
<sequence length="298" mass="33001">MESHEIQDHSTLTDQIMAGALTGLVEYSIMYPIDLMKTRMQTLRPYSKANYGSVFKGLLKIKLEEGGLRLFRGMSLPLVASIPAHAIYYSSYEKMKRVFSGTEFGTENPMAQALAGGIAITNHNIVMNPADVVKQRMQVYGSPYRSSIHCLKNILHNEGIRALYRSLPTQMAIDAPYGALHFVIYETCQNICNPSRAFDPKSHILCGALAGGCAAAATTPLDVCRTLLNTQEGAVLGETTGTKIRGLPHALVTVYKMNGIWGFTRGMKPRVMHHVPSTAICWCVYEFFKHYFSKKGVN</sequence>
<comment type="caution">
    <text evidence="15">The sequence shown here is derived from an EMBL/GenBank/DDBJ whole genome shotgun (WGS) entry which is preliminary data.</text>
</comment>
<evidence type="ECO:0000313" key="16">
    <source>
        <dbReference type="Proteomes" id="UP000887013"/>
    </source>
</evidence>
<dbReference type="PANTHER" id="PTHR45758">
    <property type="entry name" value="MITOFERRIN-1-RELATED"/>
    <property type="match status" value="1"/>
</dbReference>
<evidence type="ECO:0000256" key="6">
    <source>
        <dbReference type="ARBA" id="ARBA00022989"/>
    </source>
</evidence>
<evidence type="ECO:0000256" key="12">
    <source>
        <dbReference type="ARBA" id="ARBA00041894"/>
    </source>
</evidence>
<keyword evidence="6" id="KW-1133">Transmembrane helix</keyword>
<evidence type="ECO:0000256" key="13">
    <source>
        <dbReference type="PROSITE-ProRule" id="PRU00282"/>
    </source>
</evidence>
<proteinExistence type="inferred from homology"/>
<evidence type="ECO:0000256" key="2">
    <source>
        <dbReference type="ARBA" id="ARBA00006375"/>
    </source>
</evidence>
<name>A0A8X6UCN9_NEPPI</name>
<evidence type="ECO:0000256" key="5">
    <source>
        <dbReference type="ARBA" id="ARBA00022692"/>
    </source>
</evidence>
<accession>A0A8X6UCN9</accession>
<evidence type="ECO:0000256" key="8">
    <source>
        <dbReference type="ARBA" id="ARBA00023136"/>
    </source>
</evidence>
<evidence type="ECO:0000256" key="11">
    <source>
        <dbReference type="ARBA" id="ARBA00041873"/>
    </source>
</evidence>
<dbReference type="GO" id="GO:0048250">
    <property type="term" value="P:iron import into the mitochondrion"/>
    <property type="evidence" value="ECO:0007669"/>
    <property type="project" value="TreeGrafter"/>
</dbReference>
<evidence type="ECO:0000256" key="3">
    <source>
        <dbReference type="ARBA" id="ARBA00022448"/>
    </source>
</evidence>